<gene>
    <name evidence="9" type="ORF">EST38_g4201</name>
</gene>
<name>A0A4Q2DNK4_9AGAR</name>
<evidence type="ECO:0000313" key="9">
    <source>
        <dbReference type="EMBL" id="RXW21639.1"/>
    </source>
</evidence>
<feature type="compositionally biased region" description="Low complexity" evidence="7">
    <location>
        <begin position="297"/>
        <end position="310"/>
    </location>
</feature>
<dbReference type="InterPro" id="IPR001514">
    <property type="entry name" value="DNA-dir_RNA_pol_30-40kDasu_CS"/>
</dbReference>
<comment type="subcellular location">
    <subcellularLocation>
        <location evidence="1">Nucleus</location>
    </subcellularLocation>
</comment>
<dbReference type="InterPro" id="IPR036643">
    <property type="entry name" value="RNApol_insert_sf"/>
</dbReference>
<dbReference type="Pfam" id="PF01193">
    <property type="entry name" value="RNA_pol_L"/>
    <property type="match status" value="1"/>
</dbReference>
<evidence type="ECO:0000256" key="7">
    <source>
        <dbReference type="SAM" id="MobiDB-lite"/>
    </source>
</evidence>
<reference evidence="9 10" key="1">
    <citation type="submission" date="2019-01" db="EMBL/GenBank/DDBJ databases">
        <title>Draft genome sequence of Psathyrella aberdarensis IHI B618.</title>
        <authorList>
            <person name="Buettner E."/>
            <person name="Kellner H."/>
        </authorList>
    </citation>
    <scope>NUCLEOTIDE SEQUENCE [LARGE SCALE GENOMIC DNA]</scope>
    <source>
        <strain evidence="9 10">IHI B618</strain>
    </source>
</reference>
<dbReference type="InterPro" id="IPR022842">
    <property type="entry name" value="RNAP_Rpo3/Rpb3/RPAC1"/>
</dbReference>
<evidence type="ECO:0000256" key="4">
    <source>
        <dbReference type="ARBA" id="ARBA00023242"/>
    </source>
</evidence>
<dbReference type="InterPro" id="IPR050518">
    <property type="entry name" value="Rpo3/RPB3_RNA_Pol_subunit"/>
</dbReference>
<dbReference type="Gene3D" id="3.30.1360.10">
    <property type="entry name" value="RNA polymerase, RBP11-like subunit"/>
    <property type="match status" value="1"/>
</dbReference>
<dbReference type="SUPFAM" id="SSF55257">
    <property type="entry name" value="RBP11-like subunits of RNA polymerase"/>
    <property type="match status" value="1"/>
</dbReference>
<dbReference type="PANTHER" id="PTHR11800">
    <property type="entry name" value="DNA-DIRECTED RNA POLYMERASE"/>
    <property type="match status" value="1"/>
</dbReference>
<feature type="region of interest" description="Disordered" evidence="7">
    <location>
        <begin position="214"/>
        <end position="236"/>
    </location>
</feature>
<dbReference type="GO" id="GO:0003899">
    <property type="term" value="F:DNA-directed RNA polymerase activity"/>
    <property type="evidence" value="ECO:0007669"/>
    <property type="project" value="InterPro"/>
</dbReference>
<protein>
    <recommendedName>
        <fullName evidence="6">DNA-directed RNA polymerase II subunit RPB3</fullName>
    </recommendedName>
</protein>
<dbReference type="GO" id="GO:0046983">
    <property type="term" value="F:protein dimerization activity"/>
    <property type="evidence" value="ECO:0007669"/>
    <property type="project" value="InterPro"/>
</dbReference>
<dbReference type="InterPro" id="IPR036603">
    <property type="entry name" value="RBP11-like"/>
</dbReference>
<dbReference type="GO" id="GO:0003677">
    <property type="term" value="F:DNA binding"/>
    <property type="evidence" value="ECO:0007669"/>
    <property type="project" value="InterPro"/>
</dbReference>
<dbReference type="GO" id="GO:0005665">
    <property type="term" value="C:RNA polymerase II, core complex"/>
    <property type="evidence" value="ECO:0007669"/>
    <property type="project" value="TreeGrafter"/>
</dbReference>
<evidence type="ECO:0000256" key="1">
    <source>
        <dbReference type="ARBA" id="ARBA00004123"/>
    </source>
</evidence>
<feature type="compositionally biased region" description="Gly residues" evidence="7">
    <location>
        <begin position="370"/>
        <end position="382"/>
    </location>
</feature>
<accession>A0A4Q2DNK4</accession>
<sequence length="393" mass="41494">MAEDTAPIVRIRELKKDSVNFVLENVDLAFANSVRRVMMADLPTVAIDLVEFVTNTSVLPDEYIAHRLGLIPLVSTNCDEAIRYTRDCTCMRGCSFCSVKLELHVSCSDDTTLEVTSNHLDVVPYVDDDAVDTGDEIAKRTANFGHPVGKSDPSVPPILICKIRKGQELHVKCTAKKGIAKEHAKWSPCSAVSFEYDPYNKLRHTSYWFERDSKTEWPVSDNSKEEETPRDDEPFDFNAKPNKFYFDVETDGSLGPQEVVMKGLAELQTKLANLLLGLKPTDEADGGGAGGGGGAWGDAPAAQDNAWGGNANQGGWGGGGANSPARWGAGGARSAASGGAGSSAWSGSGSSWGGSGASPANSNAAAATTGGWGAGNSSGWGGSPSQQTQGWNV</sequence>
<evidence type="ECO:0000313" key="10">
    <source>
        <dbReference type="Proteomes" id="UP000290288"/>
    </source>
</evidence>
<keyword evidence="4" id="KW-0539">Nucleus</keyword>
<feature type="domain" description="DNA-directed RNA polymerase RpoA/D/Rpb3-type" evidence="8">
    <location>
        <begin position="18"/>
        <end position="277"/>
    </location>
</feature>
<feature type="compositionally biased region" description="Gly residues" evidence="7">
    <location>
        <begin position="311"/>
        <end position="321"/>
    </location>
</feature>
<dbReference type="HAMAP" id="MF_00320">
    <property type="entry name" value="RNApol_arch_Rpo3"/>
    <property type="match status" value="1"/>
</dbReference>
<dbReference type="PANTHER" id="PTHR11800:SF2">
    <property type="entry name" value="DNA-DIRECTED RNA POLYMERASE II SUBUNIT RPB3"/>
    <property type="match status" value="1"/>
</dbReference>
<dbReference type="AlphaFoldDB" id="A0A4Q2DNK4"/>
<proteinExistence type="inferred from homology"/>
<keyword evidence="10" id="KW-1185">Reference proteome</keyword>
<dbReference type="Pfam" id="PF01000">
    <property type="entry name" value="RNA_pol_A_bac"/>
    <property type="match status" value="1"/>
</dbReference>
<evidence type="ECO:0000256" key="2">
    <source>
        <dbReference type="ARBA" id="ARBA00022478"/>
    </source>
</evidence>
<dbReference type="Gene3D" id="2.170.120.12">
    <property type="entry name" value="DNA-directed RNA polymerase, insert domain"/>
    <property type="match status" value="1"/>
</dbReference>
<dbReference type="PROSITE" id="PS00446">
    <property type="entry name" value="RNA_POL_D_30KD"/>
    <property type="match status" value="1"/>
</dbReference>
<dbReference type="SUPFAM" id="SSF56553">
    <property type="entry name" value="Insert subdomain of RNA polymerase alpha subunit"/>
    <property type="match status" value="1"/>
</dbReference>
<organism evidence="9 10">
    <name type="scientific">Candolleomyces aberdarensis</name>
    <dbReference type="NCBI Taxonomy" id="2316362"/>
    <lineage>
        <taxon>Eukaryota</taxon>
        <taxon>Fungi</taxon>
        <taxon>Dikarya</taxon>
        <taxon>Basidiomycota</taxon>
        <taxon>Agaricomycotina</taxon>
        <taxon>Agaricomycetes</taxon>
        <taxon>Agaricomycetidae</taxon>
        <taxon>Agaricales</taxon>
        <taxon>Agaricineae</taxon>
        <taxon>Psathyrellaceae</taxon>
        <taxon>Candolleomyces</taxon>
    </lineage>
</organism>
<feature type="compositionally biased region" description="Gly residues" evidence="7">
    <location>
        <begin position="286"/>
        <end position="296"/>
    </location>
</feature>
<feature type="compositionally biased region" description="Low complexity" evidence="7">
    <location>
        <begin position="322"/>
        <end position="349"/>
    </location>
</feature>
<feature type="compositionally biased region" description="Low complexity" evidence="7">
    <location>
        <begin position="357"/>
        <end position="369"/>
    </location>
</feature>
<evidence type="ECO:0000256" key="6">
    <source>
        <dbReference type="ARBA" id="ARBA00072506"/>
    </source>
</evidence>
<dbReference type="InterPro" id="IPR011262">
    <property type="entry name" value="DNA-dir_RNA_pol_insert"/>
</dbReference>
<evidence type="ECO:0000256" key="5">
    <source>
        <dbReference type="ARBA" id="ARBA00025804"/>
    </source>
</evidence>
<dbReference type="CDD" id="cd07031">
    <property type="entry name" value="RNAP_II_RPB3"/>
    <property type="match status" value="1"/>
</dbReference>
<dbReference type="Proteomes" id="UP000290288">
    <property type="component" value="Unassembled WGS sequence"/>
</dbReference>
<evidence type="ECO:0000259" key="8">
    <source>
        <dbReference type="SMART" id="SM00662"/>
    </source>
</evidence>
<comment type="caution">
    <text evidence="9">The sequence shown here is derived from an EMBL/GenBank/DDBJ whole genome shotgun (WGS) entry which is preliminary data.</text>
</comment>
<dbReference type="OrthoDB" id="270173at2759"/>
<dbReference type="STRING" id="2316362.A0A4Q2DNK4"/>
<feature type="region of interest" description="Disordered" evidence="7">
    <location>
        <begin position="285"/>
        <end position="393"/>
    </location>
</feature>
<evidence type="ECO:0000256" key="3">
    <source>
        <dbReference type="ARBA" id="ARBA00023163"/>
    </source>
</evidence>
<dbReference type="InterPro" id="IPR011263">
    <property type="entry name" value="DNA-dir_RNA_pol_RpoA/D/Rpb3"/>
</dbReference>
<keyword evidence="2" id="KW-0240">DNA-directed RNA polymerase</keyword>
<dbReference type="FunFam" id="2.170.120.12:FF:000002">
    <property type="entry name" value="DNA-directed RNA polymerase II subunit RPB3"/>
    <property type="match status" value="1"/>
</dbReference>
<dbReference type="GO" id="GO:0006366">
    <property type="term" value="P:transcription by RNA polymerase II"/>
    <property type="evidence" value="ECO:0007669"/>
    <property type="project" value="TreeGrafter"/>
</dbReference>
<dbReference type="EMBL" id="SDEE01000100">
    <property type="protein sequence ID" value="RXW21639.1"/>
    <property type="molecule type" value="Genomic_DNA"/>
</dbReference>
<comment type="similarity">
    <text evidence="5">Belongs to the archaeal Rpo3/eukaryotic RPB3 RNA polymerase subunit family.</text>
</comment>
<keyword evidence="3" id="KW-0804">Transcription</keyword>
<dbReference type="SMART" id="SM00662">
    <property type="entry name" value="RPOLD"/>
    <property type="match status" value="1"/>
</dbReference>